<evidence type="ECO:0000256" key="2">
    <source>
        <dbReference type="ARBA" id="ARBA00005779"/>
    </source>
</evidence>
<evidence type="ECO:0000256" key="7">
    <source>
        <dbReference type="SAM" id="Phobius"/>
    </source>
</evidence>
<evidence type="ECO:0000256" key="1">
    <source>
        <dbReference type="ARBA" id="ARBA00004651"/>
    </source>
</evidence>
<dbReference type="EMBL" id="JAZHPZ010000006">
    <property type="protein sequence ID" value="MEF2966923.1"/>
    <property type="molecule type" value="Genomic_DNA"/>
</dbReference>
<evidence type="ECO:0000256" key="3">
    <source>
        <dbReference type="ARBA" id="ARBA00022475"/>
    </source>
</evidence>
<sequence length="138" mass="15143">MEGTIDPLLEQPIGLMAGYFSVAVLELIVFLSCFELVTRYRCWHEIKSGNLAVSLATGGKIFGLCNILRFATARSSIYEFMVWSLVGAFILFLAYILFEFLTPVFHIDKEIAEGNVAVGFIAMAVSISVSYVIGACIA</sequence>
<evidence type="ECO:0000256" key="5">
    <source>
        <dbReference type="ARBA" id="ARBA00022989"/>
    </source>
</evidence>
<name>A0ABU7VT43_9BACL</name>
<dbReference type="PANTHER" id="PTHR40043:SF1">
    <property type="entry name" value="UPF0719 INNER MEMBRANE PROTEIN YJFL"/>
    <property type="match status" value="1"/>
</dbReference>
<dbReference type="Proteomes" id="UP001306950">
    <property type="component" value="Unassembled WGS sequence"/>
</dbReference>
<feature type="transmembrane region" description="Helical" evidence="7">
    <location>
        <begin position="118"/>
        <end position="137"/>
    </location>
</feature>
<organism evidence="8 9">
    <name type="scientific">Paenibacillus haidiansis</name>
    <dbReference type="NCBI Taxonomy" id="1574488"/>
    <lineage>
        <taxon>Bacteria</taxon>
        <taxon>Bacillati</taxon>
        <taxon>Bacillota</taxon>
        <taxon>Bacilli</taxon>
        <taxon>Bacillales</taxon>
        <taxon>Paenibacillaceae</taxon>
        <taxon>Paenibacillus</taxon>
    </lineage>
</organism>
<evidence type="ECO:0000313" key="8">
    <source>
        <dbReference type="EMBL" id="MEF2966923.1"/>
    </source>
</evidence>
<evidence type="ECO:0000313" key="9">
    <source>
        <dbReference type="Proteomes" id="UP001306950"/>
    </source>
</evidence>
<keyword evidence="9" id="KW-1185">Reference proteome</keyword>
<evidence type="ECO:0000256" key="6">
    <source>
        <dbReference type="ARBA" id="ARBA00023136"/>
    </source>
</evidence>
<dbReference type="PANTHER" id="PTHR40043">
    <property type="entry name" value="UPF0719 INNER MEMBRANE PROTEIN YJFL"/>
    <property type="match status" value="1"/>
</dbReference>
<proteinExistence type="inferred from homology"/>
<keyword evidence="6 7" id="KW-0472">Membrane</keyword>
<comment type="similarity">
    <text evidence="2">Belongs to the UPF0719 family.</text>
</comment>
<protein>
    <submittedName>
        <fullName evidence="8">DUF350 domain-containing protein</fullName>
    </submittedName>
</protein>
<keyword evidence="5 7" id="KW-1133">Transmembrane helix</keyword>
<evidence type="ECO:0000256" key="4">
    <source>
        <dbReference type="ARBA" id="ARBA00022692"/>
    </source>
</evidence>
<feature type="transmembrane region" description="Helical" evidence="7">
    <location>
        <begin position="16"/>
        <end position="37"/>
    </location>
</feature>
<accession>A0ABU7VT43</accession>
<dbReference type="InterPro" id="IPR007140">
    <property type="entry name" value="DUF350"/>
</dbReference>
<reference evidence="8 9" key="1">
    <citation type="submission" date="2024-02" db="EMBL/GenBank/DDBJ databases">
        <title>A nitrogen-fixing paenibacillus bacterium.</title>
        <authorList>
            <person name="Zhang W.L."/>
            <person name="Chen S.F."/>
        </authorList>
    </citation>
    <scope>NUCLEOTIDE SEQUENCE [LARGE SCALE GENOMIC DNA]</scope>
    <source>
        <strain evidence="8 9">M1</strain>
    </source>
</reference>
<comment type="caution">
    <text evidence="8">The sequence shown here is derived from an EMBL/GenBank/DDBJ whole genome shotgun (WGS) entry which is preliminary data.</text>
</comment>
<comment type="subcellular location">
    <subcellularLocation>
        <location evidence="1">Cell membrane</location>
        <topology evidence="1">Multi-pass membrane protein</topology>
    </subcellularLocation>
</comment>
<keyword evidence="4 7" id="KW-0812">Transmembrane</keyword>
<dbReference type="Pfam" id="PF03994">
    <property type="entry name" value="DUF350"/>
    <property type="match status" value="1"/>
</dbReference>
<gene>
    <name evidence="8" type="ORF">V3851_13860</name>
</gene>
<feature type="transmembrane region" description="Helical" evidence="7">
    <location>
        <begin position="77"/>
        <end position="98"/>
    </location>
</feature>
<keyword evidence="3" id="KW-1003">Cell membrane</keyword>